<dbReference type="PANTHER" id="PTHR32182">
    <property type="entry name" value="DNA REPLICATION AND REPAIR PROTEIN RECF"/>
    <property type="match status" value="1"/>
</dbReference>
<reference evidence="2 3" key="1">
    <citation type="submission" date="2017-05" db="EMBL/GenBank/DDBJ databases">
        <title>Sequencing of Escherichia coli that cause persistent and transient Mastitis.</title>
        <authorList>
            <person name="Thacker T.C."/>
            <person name="Lippolis J.D."/>
            <person name="Brunelle B.W."/>
            <person name="Casey T.A."/>
            <person name="Reinhardt T.A."/>
            <person name="Sacco R.E."/>
            <person name="Holman D.B."/>
        </authorList>
    </citation>
    <scope>NUCLEOTIDE SEQUENCE [LARGE SCALE GENOMIC DNA]</scope>
    <source>
        <strain evidence="2 3">ECA-B</strain>
    </source>
</reference>
<dbReference type="Proteomes" id="UP000197270">
    <property type="component" value="Unassembled WGS sequence"/>
</dbReference>
<name>A0AAX0PRA4_ECOLX</name>
<proteinExistence type="predicted"/>
<dbReference type="GO" id="GO:0006302">
    <property type="term" value="P:double-strand break repair"/>
    <property type="evidence" value="ECO:0007669"/>
    <property type="project" value="TreeGrafter"/>
</dbReference>
<dbReference type="AlphaFoldDB" id="A0AAX0PRA4"/>
<dbReference type="RefSeq" id="WP_001702986.1">
    <property type="nucleotide sequence ID" value="NZ_BGAE01000005.1"/>
</dbReference>
<sequence length="595" mass="68667">MELIYTYIHNYKGLNKLSLPTSSKFTFSHKGNVLTIAKKDLSRDYYSNIPCTLILGKNGVGKSSILDFISSFIYDFEGSGYSIWNENDKLIIITSNCKPPVILSKMQTELIDNNEHFFRRNKINLIKINNTIDLKSMLVGQKKKKNDSISKDLSLSYFLQGSKTRNKKLLKQLISFSDHSSWAKDNLSRLNTKFQFEIENSPVYKINSIIKNNDIGDKGLFGAIEYFFDTLNDRIKNNKLPRYIERDLDSLGISLVDILNHGIDYDEDFIISIIFNKERSLNFLATFSYHKIIYLMLLPAITWHLLKTSKIPKDICETVYLFCLCRAYLEEKDPAKTILETLDEFNVNVKFQSKIEMLSEHISDIIGNIADILENTARDPVDSLSFTVEEPKQIMELIRLVDRLPNGVSSRFKYGWDSLSSGEFAKLNLFNQLYDSIEHSNSKNIIILLDECDLYLHPEWQRVIFSEIIDLTLRYKQSKNIQLVFTTHSPILASDFLPSDIIYLERDHNQGTYTKKVEFGFGATISELYINGFFIDATIGQHAHNYLNSIIKNSDDGNLNKHQKTILSQIKNKLLINLIDLKLNKNNDKTDSFEK</sequence>
<gene>
    <name evidence="2" type="ORF">CCS08_01050</name>
</gene>
<evidence type="ECO:0000313" key="2">
    <source>
        <dbReference type="EMBL" id="OWW57272.1"/>
    </source>
</evidence>
<accession>A0AAX0PRA4</accession>
<dbReference type="Pfam" id="PF13175">
    <property type="entry name" value="AAA_15"/>
    <property type="match status" value="1"/>
</dbReference>
<dbReference type="PANTHER" id="PTHR32182:SF23">
    <property type="entry name" value="ATP BINDING PROTEIN"/>
    <property type="match status" value="1"/>
</dbReference>
<dbReference type="SUPFAM" id="SSF52540">
    <property type="entry name" value="P-loop containing nucleoside triphosphate hydrolases"/>
    <property type="match status" value="1"/>
</dbReference>
<protein>
    <submittedName>
        <fullName evidence="2">AAA family ATPase</fullName>
    </submittedName>
</protein>
<evidence type="ECO:0000313" key="3">
    <source>
        <dbReference type="Proteomes" id="UP000197270"/>
    </source>
</evidence>
<dbReference type="EMBL" id="NHTF01000004">
    <property type="protein sequence ID" value="OWW57272.1"/>
    <property type="molecule type" value="Genomic_DNA"/>
</dbReference>
<comment type="caution">
    <text evidence="2">The sequence shown here is derived from an EMBL/GenBank/DDBJ whole genome shotgun (WGS) entry which is preliminary data.</text>
</comment>
<organism evidence="2 3">
    <name type="scientific">Escherichia coli</name>
    <dbReference type="NCBI Taxonomy" id="562"/>
    <lineage>
        <taxon>Bacteria</taxon>
        <taxon>Pseudomonadati</taxon>
        <taxon>Pseudomonadota</taxon>
        <taxon>Gammaproteobacteria</taxon>
        <taxon>Enterobacterales</taxon>
        <taxon>Enterobacteriaceae</taxon>
        <taxon>Escherichia</taxon>
    </lineage>
</organism>
<dbReference type="InterPro" id="IPR041685">
    <property type="entry name" value="AAA_GajA/Old/RecF-like"/>
</dbReference>
<dbReference type="GO" id="GO:0000731">
    <property type="term" value="P:DNA synthesis involved in DNA repair"/>
    <property type="evidence" value="ECO:0007669"/>
    <property type="project" value="TreeGrafter"/>
</dbReference>
<feature type="domain" description="Endonuclease GajA/Old nuclease/RecF-like AAA" evidence="1">
    <location>
        <begin position="2"/>
        <end position="493"/>
    </location>
</feature>
<dbReference type="InterPro" id="IPR027417">
    <property type="entry name" value="P-loop_NTPase"/>
</dbReference>
<dbReference type="Gene3D" id="3.40.50.300">
    <property type="entry name" value="P-loop containing nucleotide triphosphate hydrolases"/>
    <property type="match status" value="2"/>
</dbReference>
<evidence type="ECO:0000259" key="1">
    <source>
        <dbReference type="Pfam" id="PF13175"/>
    </source>
</evidence>